<evidence type="ECO:0000256" key="1">
    <source>
        <dbReference type="SAM" id="MobiDB-lite"/>
    </source>
</evidence>
<evidence type="ECO:0000313" key="4">
    <source>
        <dbReference type="Proteomes" id="UP000024635"/>
    </source>
</evidence>
<feature type="compositionally biased region" description="Basic residues" evidence="1">
    <location>
        <begin position="180"/>
        <end position="205"/>
    </location>
</feature>
<protein>
    <submittedName>
        <fullName evidence="3">Uncharacterized protein</fullName>
    </submittedName>
</protein>
<dbReference type="EMBL" id="JARK01001351">
    <property type="protein sequence ID" value="EYC23379.1"/>
    <property type="molecule type" value="Genomic_DNA"/>
</dbReference>
<reference evidence="4" key="1">
    <citation type="journal article" date="2015" name="Nat. Genet.">
        <title>The genome and transcriptome of the zoonotic hookworm Ancylostoma ceylanicum identify infection-specific gene families.</title>
        <authorList>
            <person name="Schwarz E.M."/>
            <person name="Hu Y."/>
            <person name="Antoshechkin I."/>
            <person name="Miller M.M."/>
            <person name="Sternberg P.W."/>
            <person name="Aroian R.V."/>
        </authorList>
    </citation>
    <scope>NUCLEOTIDE SEQUENCE</scope>
    <source>
        <strain evidence="4">HY135</strain>
    </source>
</reference>
<feature type="compositionally biased region" description="Basic and acidic residues" evidence="1">
    <location>
        <begin position="206"/>
        <end position="228"/>
    </location>
</feature>
<keyword evidence="2" id="KW-0472">Membrane</keyword>
<gene>
    <name evidence="3" type="primary">Acey_s0015.g2618</name>
    <name evidence="3" type="ORF">Y032_0015g2618</name>
</gene>
<evidence type="ECO:0000313" key="3">
    <source>
        <dbReference type="EMBL" id="EYC23379.1"/>
    </source>
</evidence>
<keyword evidence="2" id="KW-0812">Transmembrane</keyword>
<dbReference type="OrthoDB" id="5785960at2759"/>
<proteinExistence type="predicted"/>
<dbReference type="AlphaFoldDB" id="A0A016V6T3"/>
<dbReference type="Proteomes" id="UP000024635">
    <property type="component" value="Unassembled WGS sequence"/>
</dbReference>
<evidence type="ECO:0000256" key="2">
    <source>
        <dbReference type="SAM" id="Phobius"/>
    </source>
</evidence>
<keyword evidence="2" id="KW-1133">Transmembrane helix</keyword>
<accession>A0A016V6T3</accession>
<name>A0A016V6T3_9BILA</name>
<keyword evidence="4" id="KW-1185">Reference proteome</keyword>
<feature type="transmembrane region" description="Helical" evidence="2">
    <location>
        <begin position="27"/>
        <end position="46"/>
    </location>
</feature>
<comment type="caution">
    <text evidence="3">The sequence shown here is derived from an EMBL/GenBank/DDBJ whole genome shotgun (WGS) entry which is preliminary data.</text>
</comment>
<sequence>MAARRNDTCYLCCIVSGNLSGAQPHNLFFLIFLGLLCLVESTVYSSRKLEEIKAQKTRIEKSNNSMVECYENTSFQLNKDRTAFVRQLEASNPESRLEAQYAPTIDFTKHVKNLSVRYVSTILPTENNLDDWIVLPLFQHGQDIPIDNDGRTAILVAHAPSLERLLEMWRERIDGERHDRREKKRHRKSERRECRHQKRAEKRKRKETEESDTKPKLSKHEDDEKEPHLSGIEVENIIVPAADSPAKNSTSTVVSVRDNESDCKGCEGLPNTNVKTIEHVLHREAKVDNKLTRDCMGQIKTCSQSASKQHINLAERQVDSKQEYSSLTEVTVNASAGKSIQNCGRALKQRDPTVTRDASTIEDSEGIMAMENQIATIEAAELAQDVKVVESAVCEIHLESDHAALNLERELNGEAVECKKFTESLIRVEPSFVVNKRFFKIHFQFSHV</sequence>
<feature type="region of interest" description="Disordered" evidence="1">
    <location>
        <begin position="176"/>
        <end position="231"/>
    </location>
</feature>
<organism evidence="3 4">
    <name type="scientific">Ancylostoma ceylanicum</name>
    <dbReference type="NCBI Taxonomy" id="53326"/>
    <lineage>
        <taxon>Eukaryota</taxon>
        <taxon>Metazoa</taxon>
        <taxon>Ecdysozoa</taxon>
        <taxon>Nematoda</taxon>
        <taxon>Chromadorea</taxon>
        <taxon>Rhabditida</taxon>
        <taxon>Rhabditina</taxon>
        <taxon>Rhabditomorpha</taxon>
        <taxon>Strongyloidea</taxon>
        <taxon>Ancylostomatidae</taxon>
        <taxon>Ancylostomatinae</taxon>
        <taxon>Ancylostoma</taxon>
    </lineage>
</organism>